<evidence type="ECO:0000256" key="1">
    <source>
        <dbReference type="ARBA" id="ARBA00022741"/>
    </source>
</evidence>
<sequence length="1096" mass="113812">MERIERRVVSVVFADLVGFTGLSENLDPEDVARVQEDYFARAAEVIEAHGGRTEKFIGDAVMATFGVQSATDDDAVAAVRAATGLVEAVRSLATDALGPLDLRVGVNTGEVAVSRAGSQWRVTGDVVNTAARLQVAAEPGEVLLGAETAFGVAHAYAVEPAGERVLRGRTAPVRVFRPGPPRPVPRGLAPHGLRAPTVGREEQLAGLMERLAAAGDASTGIVVSAPPGVGKSRLVEELAVRVRAAGHTVLEARLRRDGDGYGAVAALLRAALAATATPVDDPGAVVARRLEEAGFGPAHARTVATHVADLLAGRALAAEQTDLFASWSAALAALASTDAPGPQAGPAPLWVVEDAHLAGPDLRAFLAHLLGHVRGMVVLTSRPYPVIIGDPVLGLLPVLHLPPLAVAATSAMVEALVGRGTVPARYREGILAASGGNPLFVEELLRSWMLAGVLRPDEPGWRFTAGPQEPVLPTTVQAIYQAQLDRLPEGPRAVVEGGSVPGTTFPAGALGVLGIDDDATPALHRLTVVGLLHGPHDGPAGGASYTYRHALLRDTAYASLSRRRRAGLHARFARWVGEHGSRELVGVHLALALAALPATATDLDGRPVAEVAVEAADLLERAAAEHLVSSPQRAAELLGRALAVDAAAMPADRLRRTLAHAEALRRSGRLEEALRGFRDAGVLARADGARAPARADGAGADAAALVEAALGYENALFASRLPRPVWGEESLTLLRAALDALAVDPPAASDGGPAEHADAAVDPRVRVLAALGRALVYSGRREEGVAAGTQAVRLAEAGDEPRAVAEAHLALRAGQDTPADLTARLAGIRRAVEAAERTGDGELRLEAARLELVDQLEAGELPAADRAQVRATDLATELGRPLYLWYPAMWRSMRALLAGDHTGAPALVEAFADQGARSHYRDTALVRSIQLLELGRMTGDVAAGLAAEIGGYADADPDRWVFARALVQLLGGDRDGAREGFEHYARRDFANVSTDLSRSTTLSYLAEVGAAVGAPGQCAALARELAPWAGHVVVLGSGALCLGAADHFLGLALRGAGDAVGAQAHLRAAAELNDALGAWALAARSTAQLTGKEPRT</sequence>
<dbReference type="EMBL" id="RKRA01000001">
    <property type="protein sequence ID" value="RPF26225.1"/>
    <property type="molecule type" value="Genomic_DNA"/>
</dbReference>
<dbReference type="GO" id="GO:0004016">
    <property type="term" value="F:adenylate cyclase activity"/>
    <property type="evidence" value="ECO:0007669"/>
    <property type="project" value="UniProtKB-ARBA"/>
</dbReference>
<evidence type="ECO:0000256" key="2">
    <source>
        <dbReference type="ARBA" id="ARBA00022840"/>
    </source>
</evidence>
<dbReference type="Proteomes" id="UP000280726">
    <property type="component" value="Unassembled WGS sequence"/>
</dbReference>
<dbReference type="InterPro" id="IPR027417">
    <property type="entry name" value="P-loop_NTPase"/>
</dbReference>
<dbReference type="Pfam" id="PF00211">
    <property type="entry name" value="Guanylate_cyc"/>
    <property type="match status" value="1"/>
</dbReference>
<evidence type="ECO:0000313" key="5">
    <source>
        <dbReference type="Proteomes" id="UP000280726"/>
    </source>
</evidence>
<proteinExistence type="predicted"/>
<feature type="domain" description="Guanylate cyclase" evidence="3">
    <location>
        <begin position="10"/>
        <end position="134"/>
    </location>
</feature>
<keyword evidence="1" id="KW-0547">Nucleotide-binding</keyword>
<dbReference type="GO" id="GO:0035556">
    <property type="term" value="P:intracellular signal transduction"/>
    <property type="evidence" value="ECO:0007669"/>
    <property type="project" value="InterPro"/>
</dbReference>
<name>A0A3N4ZYS5_9MICO</name>
<gene>
    <name evidence="4" type="ORF">EDD32_0657</name>
</gene>
<dbReference type="CDD" id="cd07302">
    <property type="entry name" value="CHD"/>
    <property type="match status" value="1"/>
</dbReference>
<organism evidence="4 5">
    <name type="scientific">Georgenia muralis</name>
    <dbReference type="NCBI Taxonomy" id="154117"/>
    <lineage>
        <taxon>Bacteria</taxon>
        <taxon>Bacillati</taxon>
        <taxon>Actinomycetota</taxon>
        <taxon>Actinomycetes</taxon>
        <taxon>Micrococcales</taxon>
        <taxon>Bogoriellaceae</taxon>
        <taxon>Georgenia</taxon>
    </lineage>
</organism>
<evidence type="ECO:0000259" key="3">
    <source>
        <dbReference type="PROSITE" id="PS50125"/>
    </source>
</evidence>
<dbReference type="GO" id="GO:0005524">
    <property type="term" value="F:ATP binding"/>
    <property type="evidence" value="ECO:0007669"/>
    <property type="project" value="UniProtKB-KW"/>
</dbReference>
<dbReference type="InterPro" id="IPR041664">
    <property type="entry name" value="AAA_16"/>
</dbReference>
<dbReference type="AlphaFoldDB" id="A0A3N4ZYS5"/>
<dbReference type="InterPro" id="IPR001054">
    <property type="entry name" value="A/G_cyclase"/>
</dbReference>
<dbReference type="Pfam" id="PF13191">
    <property type="entry name" value="AAA_16"/>
    <property type="match status" value="1"/>
</dbReference>
<accession>A0A3N4ZYS5</accession>
<dbReference type="InterPro" id="IPR029787">
    <property type="entry name" value="Nucleotide_cyclase"/>
</dbReference>
<dbReference type="GO" id="GO:0005737">
    <property type="term" value="C:cytoplasm"/>
    <property type="evidence" value="ECO:0007669"/>
    <property type="project" value="TreeGrafter"/>
</dbReference>
<keyword evidence="2" id="KW-0067">ATP-binding</keyword>
<comment type="caution">
    <text evidence="4">The sequence shown here is derived from an EMBL/GenBank/DDBJ whole genome shotgun (WGS) entry which is preliminary data.</text>
</comment>
<dbReference type="SUPFAM" id="SSF55073">
    <property type="entry name" value="Nucleotide cyclase"/>
    <property type="match status" value="1"/>
</dbReference>
<dbReference type="PROSITE" id="PS50125">
    <property type="entry name" value="GUANYLATE_CYCLASE_2"/>
    <property type="match status" value="1"/>
</dbReference>
<dbReference type="RefSeq" id="WP_123914568.1">
    <property type="nucleotide sequence ID" value="NZ_RKRA01000001.1"/>
</dbReference>
<keyword evidence="5" id="KW-1185">Reference proteome</keyword>
<reference evidence="4 5" key="1">
    <citation type="submission" date="2018-11" db="EMBL/GenBank/DDBJ databases">
        <title>Sequencing the genomes of 1000 actinobacteria strains.</title>
        <authorList>
            <person name="Klenk H.-P."/>
        </authorList>
    </citation>
    <scope>NUCLEOTIDE SEQUENCE [LARGE SCALE GENOMIC DNA]</scope>
    <source>
        <strain evidence="4 5">DSM 14418</strain>
    </source>
</reference>
<dbReference type="SUPFAM" id="SSF52540">
    <property type="entry name" value="P-loop containing nucleoside triphosphate hydrolases"/>
    <property type="match status" value="1"/>
</dbReference>
<dbReference type="Gene3D" id="3.30.70.1230">
    <property type="entry name" value="Nucleotide cyclase"/>
    <property type="match status" value="1"/>
</dbReference>
<protein>
    <submittedName>
        <fullName evidence="4">AAA ATPase-like protein</fullName>
    </submittedName>
</protein>
<dbReference type="PANTHER" id="PTHR16305">
    <property type="entry name" value="TESTICULAR SOLUBLE ADENYLYL CYCLASE"/>
    <property type="match status" value="1"/>
</dbReference>
<dbReference type="OrthoDB" id="3691954at2"/>
<dbReference type="SMART" id="SM00044">
    <property type="entry name" value="CYCc"/>
    <property type="match status" value="1"/>
</dbReference>
<dbReference type="PANTHER" id="PTHR16305:SF28">
    <property type="entry name" value="GUANYLATE CYCLASE DOMAIN-CONTAINING PROTEIN"/>
    <property type="match status" value="1"/>
</dbReference>
<dbReference type="GO" id="GO:0009190">
    <property type="term" value="P:cyclic nucleotide biosynthetic process"/>
    <property type="evidence" value="ECO:0007669"/>
    <property type="project" value="InterPro"/>
</dbReference>
<evidence type="ECO:0000313" key="4">
    <source>
        <dbReference type="EMBL" id="RPF26225.1"/>
    </source>
</evidence>